<proteinExistence type="predicted"/>
<name>A0A5B0MSV9_PUCGR</name>
<accession>A0A5B0MSV9</accession>
<dbReference type="AlphaFoldDB" id="A0A5B0MSV9"/>
<keyword evidence="4" id="KW-1185">Reference proteome</keyword>
<dbReference type="EMBL" id="VDEP01000443">
    <property type="protein sequence ID" value="KAA1080067.1"/>
    <property type="molecule type" value="Genomic_DNA"/>
</dbReference>
<protein>
    <submittedName>
        <fullName evidence="2">Uncharacterized protein</fullName>
    </submittedName>
</protein>
<evidence type="ECO:0000313" key="2">
    <source>
        <dbReference type="EMBL" id="KAA1080067.1"/>
    </source>
</evidence>
<gene>
    <name evidence="1" type="ORF">PGT21_006174</name>
    <name evidence="3" type="ORF">PGTUg99_004425</name>
    <name evidence="2" type="ORF">PGTUg99_025991</name>
</gene>
<comment type="caution">
    <text evidence="2">The sequence shown here is derived from an EMBL/GenBank/DDBJ whole genome shotgun (WGS) entry which is preliminary data.</text>
</comment>
<organism evidence="2 5">
    <name type="scientific">Puccinia graminis f. sp. tritici</name>
    <dbReference type="NCBI Taxonomy" id="56615"/>
    <lineage>
        <taxon>Eukaryota</taxon>
        <taxon>Fungi</taxon>
        <taxon>Dikarya</taxon>
        <taxon>Basidiomycota</taxon>
        <taxon>Pucciniomycotina</taxon>
        <taxon>Pucciniomycetes</taxon>
        <taxon>Pucciniales</taxon>
        <taxon>Pucciniaceae</taxon>
        <taxon>Puccinia</taxon>
    </lineage>
</organism>
<reference evidence="4 5" key="1">
    <citation type="submission" date="2019-05" db="EMBL/GenBank/DDBJ databases">
        <title>Emergence of the Ug99 lineage of the wheat stem rust pathogen through somatic hybridization.</title>
        <authorList>
            <person name="Li F."/>
            <person name="Upadhyaya N.M."/>
            <person name="Sperschneider J."/>
            <person name="Matny O."/>
            <person name="Nguyen-Phuc H."/>
            <person name="Mago R."/>
            <person name="Raley C."/>
            <person name="Miller M.E."/>
            <person name="Silverstein K.A.T."/>
            <person name="Henningsen E."/>
            <person name="Hirsch C.D."/>
            <person name="Visser B."/>
            <person name="Pretorius Z.A."/>
            <person name="Steffenson B.J."/>
            <person name="Schwessinger B."/>
            <person name="Dodds P.N."/>
            <person name="Figueroa M."/>
        </authorList>
    </citation>
    <scope>NUCLEOTIDE SEQUENCE [LARGE SCALE GENOMIC DNA]</scope>
    <source>
        <strain evidence="1">21-0</strain>
        <strain evidence="2 5">Ug99</strain>
    </source>
</reference>
<evidence type="ECO:0000313" key="3">
    <source>
        <dbReference type="EMBL" id="KAA1097062.1"/>
    </source>
</evidence>
<dbReference type="Proteomes" id="UP000324748">
    <property type="component" value="Unassembled WGS sequence"/>
</dbReference>
<sequence>MTQNHEAVLPVSFGLPEWCNLLGWEATPRTTSGEARIGRCCHDAHRSHRIRVYARIYD</sequence>
<dbReference type="Proteomes" id="UP000325313">
    <property type="component" value="Unassembled WGS sequence"/>
</dbReference>
<dbReference type="EMBL" id="VDEP01000356">
    <property type="protein sequence ID" value="KAA1097062.1"/>
    <property type="molecule type" value="Genomic_DNA"/>
</dbReference>
<evidence type="ECO:0000313" key="4">
    <source>
        <dbReference type="Proteomes" id="UP000324748"/>
    </source>
</evidence>
<dbReference type="EMBL" id="VSWC01000196">
    <property type="protein sequence ID" value="KAA1065650.1"/>
    <property type="molecule type" value="Genomic_DNA"/>
</dbReference>
<evidence type="ECO:0000313" key="5">
    <source>
        <dbReference type="Proteomes" id="UP000325313"/>
    </source>
</evidence>
<evidence type="ECO:0000313" key="1">
    <source>
        <dbReference type="EMBL" id="KAA1065650.1"/>
    </source>
</evidence>